<organism evidence="1 2">
    <name type="scientific">Diphasiastrum complanatum</name>
    <name type="common">Issler's clubmoss</name>
    <name type="synonym">Lycopodium complanatum</name>
    <dbReference type="NCBI Taxonomy" id="34168"/>
    <lineage>
        <taxon>Eukaryota</taxon>
        <taxon>Viridiplantae</taxon>
        <taxon>Streptophyta</taxon>
        <taxon>Embryophyta</taxon>
        <taxon>Tracheophyta</taxon>
        <taxon>Lycopodiopsida</taxon>
        <taxon>Lycopodiales</taxon>
        <taxon>Lycopodiaceae</taxon>
        <taxon>Lycopodioideae</taxon>
        <taxon>Diphasiastrum</taxon>
    </lineage>
</organism>
<protein>
    <submittedName>
        <fullName evidence="1">Uncharacterized protein</fullName>
    </submittedName>
</protein>
<evidence type="ECO:0000313" key="2">
    <source>
        <dbReference type="Proteomes" id="UP001162992"/>
    </source>
</evidence>
<dbReference type="EMBL" id="CM055098">
    <property type="protein sequence ID" value="KAJ7548158.1"/>
    <property type="molecule type" value="Genomic_DNA"/>
</dbReference>
<proteinExistence type="predicted"/>
<sequence>MSTYGRVSYNPVHDQSSSDSGPAMSLKILLVSMVGLVLLMLLAALMQLYVRWVWVGYEWGRAIDVQDPERIQEAAARGLDKGVLEALPTFAYTKKSMKESIECSVCISEFQENETGRLLPKCNHRFHTACIDMWFHSNSSCPLCRASVGEEPNSHEDFENVNVDEETGLQAAPSHDVTVELNYVPTTRNLAQEQISDDLLKKVLGVQETSSAHQAQHEDPHSNPHMKLERVNPSMQSPVNTLFDYGDQNLVSSRPSSRAERFKKSEQLVIEVPSRPAIYPSKSAIRTTPSTPTTISVHESETPPSHLKTIKRILSMRESWRSSVPATPKATYQLHQGITTP</sequence>
<gene>
    <name evidence="1" type="ORF">O6H91_07G000600</name>
</gene>
<dbReference type="Proteomes" id="UP001162992">
    <property type="component" value="Chromosome 7"/>
</dbReference>
<evidence type="ECO:0000313" key="1">
    <source>
        <dbReference type="EMBL" id="KAJ7548158.1"/>
    </source>
</evidence>
<reference evidence="2" key="1">
    <citation type="journal article" date="2024" name="Proc. Natl. Acad. Sci. U.S.A.">
        <title>Extraordinary preservation of gene collinearity over three hundred million years revealed in homosporous lycophytes.</title>
        <authorList>
            <person name="Li C."/>
            <person name="Wickell D."/>
            <person name="Kuo L.Y."/>
            <person name="Chen X."/>
            <person name="Nie B."/>
            <person name="Liao X."/>
            <person name="Peng D."/>
            <person name="Ji J."/>
            <person name="Jenkins J."/>
            <person name="Williams M."/>
            <person name="Shu S."/>
            <person name="Plott C."/>
            <person name="Barry K."/>
            <person name="Rajasekar S."/>
            <person name="Grimwood J."/>
            <person name="Han X."/>
            <person name="Sun S."/>
            <person name="Hou Z."/>
            <person name="He W."/>
            <person name="Dai G."/>
            <person name="Sun C."/>
            <person name="Schmutz J."/>
            <person name="Leebens-Mack J.H."/>
            <person name="Li F.W."/>
            <person name="Wang L."/>
        </authorList>
    </citation>
    <scope>NUCLEOTIDE SEQUENCE [LARGE SCALE GENOMIC DNA]</scope>
    <source>
        <strain evidence="2">cv. PW_Plant_1</strain>
    </source>
</reference>
<name>A0ACC2D1G7_DIPCM</name>
<keyword evidence="2" id="KW-1185">Reference proteome</keyword>
<accession>A0ACC2D1G7</accession>
<comment type="caution">
    <text evidence="1">The sequence shown here is derived from an EMBL/GenBank/DDBJ whole genome shotgun (WGS) entry which is preliminary data.</text>
</comment>